<comment type="pathway">
    <text evidence="5">Cofactor biosynthesis; nicotinate biosynthesis; nicotinate from nicotinamide: step 1/1.</text>
</comment>
<keyword evidence="2" id="KW-0662">Pyridine nucleotide biosynthesis</keyword>
<dbReference type="InParanoid" id="A9V551"/>
<feature type="compositionally biased region" description="Basic and acidic residues" evidence="8">
    <location>
        <begin position="7"/>
        <end position="16"/>
    </location>
</feature>
<dbReference type="OMA" id="DEYVCKG"/>
<dbReference type="InterPro" id="IPR052347">
    <property type="entry name" value="Isochorismatase_Nicotinamidase"/>
</dbReference>
<dbReference type="InterPro" id="IPR000868">
    <property type="entry name" value="Isochorismatase-like_dom"/>
</dbReference>
<evidence type="ECO:0000313" key="11">
    <source>
        <dbReference type="Proteomes" id="UP000001357"/>
    </source>
</evidence>
<evidence type="ECO:0000256" key="4">
    <source>
        <dbReference type="ARBA" id="ARBA00022801"/>
    </source>
</evidence>
<evidence type="ECO:0000256" key="7">
    <source>
        <dbReference type="ARBA" id="ARBA00043224"/>
    </source>
</evidence>
<dbReference type="RefSeq" id="XP_001747826.1">
    <property type="nucleotide sequence ID" value="XM_001747774.1"/>
</dbReference>
<dbReference type="GO" id="GO:0008936">
    <property type="term" value="F:nicotinamidase activity"/>
    <property type="evidence" value="ECO:0007669"/>
    <property type="project" value="UniProtKB-EC"/>
</dbReference>
<evidence type="ECO:0000256" key="2">
    <source>
        <dbReference type="ARBA" id="ARBA00022642"/>
    </source>
</evidence>
<gene>
    <name evidence="10" type="ORF">MONBRDRAFT_33390</name>
</gene>
<evidence type="ECO:0000313" key="10">
    <source>
        <dbReference type="EMBL" id="EDQ87213.1"/>
    </source>
</evidence>
<dbReference type="Proteomes" id="UP000001357">
    <property type="component" value="Unassembled WGS sequence"/>
</dbReference>
<keyword evidence="4" id="KW-0378">Hydrolase</keyword>
<comment type="similarity">
    <text evidence="1">Belongs to the isochorismatase family.</text>
</comment>
<dbReference type="EMBL" id="CH991560">
    <property type="protein sequence ID" value="EDQ87213.1"/>
    <property type="molecule type" value="Genomic_DNA"/>
</dbReference>
<evidence type="ECO:0000256" key="5">
    <source>
        <dbReference type="ARBA" id="ARBA00037900"/>
    </source>
</evidence>
<dbReference type="InterPro" id="IPR036380">
    <property type="entry name" value="Isochorismatase-like_sf"/>
</dbReference>
<dbReference type="EC" id="3.5.1.19" evidence="6"/>
<dbReference type="eggNOG" id="KOG4003">
    <property type="taxonomic scope" value="Eukaryota"/>
</dbReference>
<organism evidence="10 11">
    <name type="scientific">Monosiga brevicollis</name>
    <name type="common">Choanoflagellate</name>
    <dbReference type="NCBI Taxonomy" id="81824"/>
    <lineage>
        <taxon>Eukaryota</taxon>
        <taxon>Choanoflagellata</taxon>
        <taxon>Craspedida</taxon>
        <taxon>Salpingoecidae</taxon>
        <taxon>Monosiga</taxon>
    </lineage>
</organism>
<evidence type="ECO:0000256" key="8">
    <source>
        <dbReference type="SAM" id="MobiDB-lite"/>
    </source>
</evidence>
<keyword evidence="3" id="KW-0479">Metal-binding</keyword>
<feature type="region of interest" description="Disordered" evidence="8">
    <location>
        <begin position="1"/>
        <end position="41"/>
    </location>
</feature>
<dbReference type="GO" id="GO:0046872">
    <property type="term" value="F:metal ion binding"/>
    <property type="evidence" value="ECO:0007669"/>
    <property type="project" value="UniProtKB-KW"/>
</dbReference>
<evidence type="ECO:0000256" key="1">
    <source>
        <dbReference type="ARBA" id="ARBA00006336"/>
    </source>
</evidence>
<dbReference type="Pfam" id="PF00857">
    <property type="entry name" value="Isochorismatase"/>
    <property type="match status" value="1"/>
</dbReference>
<dbReference type="SUPFAM" id="SSF52499">
    <property type="entry name" value="Isochorismatase-like hydrolases"/>
    <property type="match status" value="1"/>
</dbReference>
<dbReference type="AlphaFoldDB" id="A9V551"/>
<dbReference type="GeneID" id="5893068"/>
<proteinExistence type="inferred from homology"/>
<dbReference type="STRING" id="81824.A9V551"/>
<dbReference type="CDD" id="cd01011">
    <property type="entry name" value="nicotinamidase"/>
    <property type="match status" value="1"/>
</dbReference>
<dbReference type="PANTHER" id="PTHR11080">
    <property type="entry name" value="PYRAZINAMIDASE/NICOTINAMIDASE"/>
    <property type="match status" value="1"/>
</dbReference>
<dbReference type="KEGG" id="mbr:MONBRDRAFT_33390"/>
<dbReference type="Gene3D" id="3.40.50.850">
    <property type="entry name" value="Isochorismatase-like"/>
    <property type="match status" value="1"/>
</dbReference>
<dbReference type="GO" id="GO:0019363">
    <property type="term" value="P:pyridine nucleotide biosynthetic process"/>
    <property type="evidence" value="ECO:0007669"/>
    <property type="project" value="UniProtKB-KW"/>
</dbReference>
<dbReference type="PANTHER" id="PTHR11080:SF2">
    <property type="entry name" value="LD05707P"/>
    <property type="match status" value="1"/>
</dbReference>
<accession>A9V551</accession>
<protein>
    <recommendedName>
        <fullName evidence="6">nicotinamidase</fullName>
        <ecNumber evidence="6">3.5.1.19</ecNumber>
    </recommendedName>
    <alternativeName>
        <fullName evidence="7">Nicotinamide deamidase</fullName>
    </alternativeName>
</protein>
<keyword evidence="11" id="KW-1185">Reference proteome</keyword>
<feature type="domain" description="Isochorismatase-like" evidence="9">
    <location>
        <begin position="160"/>
        <end position="378"/>
    </location>
</feature>
<evidence type="ECO:0000256" key="3">
    <source>
        <dbReference type="ARBA" id="ARBA00022723"/>
    </source>
</evidence>
<feature type="compositionally biased region" description="Polar residues" evidence="8">
    <location>
        <begin position="18"/>
        <end position="41"/>
    </location>
</feature>
<reference evidence="10 11" key="1">
    <citation type="journal article" date="2008" name="Nature">
        <title>The genome of the choanoflagellate Monosiga brevicollis and the origin of metazoans.</title>
        <authorList>
            <consortium name="JGI Sequencing"/>
            <person name="King N."/>
            <person name="Westbrook M.J."/>
            <person name="Young S.L."/>
            <person name="Kuo A."/>
            <person name="Abedin M."/>
            <person name="Chapman J."/>
            <person name="Fairclough S."/>
            <person name="Hellsten U."/>
            <person name="Isogai Y."/>
            <person name="Letunic I."/>
            <person name="Marr M."/>
            <person name="Pincus D."/>
            <person name="Putnam N."/>
            <person name="Rokas A."/>
            <person name="Wright K.J."/>
            <person name="Zuzow R."/>
            <person name="Dirks W."/>
            <person name="Good M."/>
            <person name="Goodstein D."/>
            <person name="Lemons D."/>
            <person name="Li W."/>
            <person name="Lyons J.B."/>
            <person name="Morris A."/>
            <person name="Nichols S."/>
            <person name="Richter D.J."/>
            <person name="Salamov A."/>
            <person name="Bork P."/>
            <person name="Lim W.A."/>
            <person name="Manning G."/>
            <person name="Miller W.T."/>
            <person name="McGinnis W."/>
            <person name="Shapiro H."/>
            <person name="Tjian R."/>
            <person name="Grigoriev I.V."/>
            <person name="Rokhsar D."/>
        </authorList>
    </citation>
    <scope>NUCLEOTIDE SEQUENCE [LARGE SCALE GENOMIC DNA]</scope>
    <source>
        <strain evidence="11">MX1 / ATCC 50154</strain>
    </source>
</reference>
<name>A9V551_MONBE</name>
<evidence type="ECO:0000259" key="9">
    <source>
        <dbReference type="Pfam" id="PF00857"/>
    </source>
</evidence>
<evidence type="ECO:0000256" key="6">
    <source>
        <dbReference type="ARBA" id="ARBA00039017"/>
    </source>
</evidence>
<sequence length="402" mass="43482">MSNAVEPEAKRTKVLDGTEQSNRGVDTTNPSATRPDTTNQFTSLHNRRRELRALFEPWRRVIKSPAHRADLIDLAHTRAMTPASTETTNDDWVHETVLEAARLSEAMAALAKALQQPRLTAEQLEQVRACLDKAPKSDDYLALSFRQCLQLWLSHRHAPTALLIIDVQNDFITGSLALSACAAHQDGAAVVPVINQLRARAAFDVVFVSKDWHPADHVSFAGNAAPEQLAEVDRPRHGSLKPFDEVTLADGTKQTLWPAHCVQDTPGADLAKDLHVLPSDEYVCKGTNRLVDSYSAFFDNSKTSDTGLTARLSALGVERIVVVGLAYDVCVAFTAHDGKKAGFDVVVVSDGCRGIDTEGIAKAEAGLQAAGVTITTLEAYVKSDPVASTPEGTAEVTVQDTK</sequence>